<evidence type="ECO:0000256" key="1">
    <source>
        <dbReference type="SAM" id="MobiDB-lite"/>
    </source>
</evidence>
<evidence type="ECO:0000313" key="2">
    <source>
        <dbReference type="EMBL" id="KAJ3648753.1"/>
    </source>
</evidence>
<name>A0AA38I3S5_9CUCU</name>
<keyword evidence="3" id="KW-1185">Reference proteome</keyword>
<reference evidence="2" key="1">
    <citation type="journal article" date="2023" name="G3 (Bethesda)">
        <title>Whole genome assemblies of Zophobas morio and Tenebrio molitor.</title>
        <authorList>
            <person name="Kaur S."/>
            <person name="Stinson S.A."/>
            <person name="diCenzo G.C."/>
        </authorList>
    </citation>
    <scope>NUCLEOTIDE SEQUENCE</scope>
    <source>
        <strain evidence="2">QUZm001</strain>
    </source>
</reference>
<dbReference type="Proteomes" id="UP001168821">
    <property type="component" value="Unassembled WGS sequence"/>
</dbReference>
<organism evidence="2 3">
    <name type="scientific">Zophobas morio</name>
    <dbReference type="NCBI Taxonomy" id="2755281"/>
    <lineage>
        <taxon>Eukaryota</taxon>
        <taxon>Metazoa</taxon>
        <taxon>Ecdysozoa</taxon>
        <taxon>Arthropoda</taxon>
        <taxon>Hexapoda</taxon>
        <taxon>Insecta</taxon>
        <taxon>Pterygota</taxon>
        <taxon>Neoptera</taxon>
        <taxon>Endopterygota</taxon>
        <taxon>Coleoptera</taxon>
        <taxon>Polyphaga</taxon>
        <taxon>Cucujiformia</taxon>
        <taxon>Tenebrionidae</taxon>
        <taxon>Zophobas</taxon>
    </lineage>
</organism>
<comment type="caution">
    <text evidence="2">The sequence shown here is derived from an EMBL/GenBank/DDBJ whole genome shotgun (WGS) entry which is preliminary data.</text>
</comment>
<dbReference type="AlphaFoldDB" id="A0AA38I3S5"/>
<feature type="compositionally biased region" description="Basic and acidic residues" evidence="1">
    <location>
        <begin position="135"/>
        <end position="145"/>
    </location>
</feature>
<sequence length="163" mass="18285">MESTDRSITVSEAFSLQEAQLEGVTVASAEYSREHFPKSSLLSTFSVRRLTDELLLATCCRLVENDVRRACADDFWEASAGSGDRGGLGSRGRVQGRRAGNGEVGILVTPSRSTVERSSGRSLHPTYRQSHKLPTHHDDVQTDGKRQRRRDCSRRRKVKIKRR</sequence>
<feature type="compositionally biased region" description="Basic residues" evidence="1">
    <location>
        <begin position="146"/>
        <end position="163"/>
    </location>
</feature>
<accession>A0AA38I3S5</accession>
<evidence type="ECO:0000313" key="3">
    <source>
        <dbReference type="Proteomes" id="UP001168821"/>
    </source>
</evidence>
<feature type="region of interest" description="Disordered" evidence="1">
    <location>
        <begin position="79"/>
        <end position="163"/>
    </location>
</feature>
<protein>
    <submittedName>
        <fullName evidence="2">Uncharacterized protein</fullName>
    </submittedName>
</protein>
<proteinExistence type="predicted"/>
<gene>
    <name evidence="2" type="ORF">Zmor_020531</name>
</gene>
<dbReference type="EMBL" id="JALNTZ010000006">
    <property type="protein sequence ID" value="KAJ3648753.1"/>
    <property type="molecule type" value="Genomic_DNA"/>
</dbReference>